<feature type="compositionally biased region" description="Basic residues" evidence="1">
    <location>
        <begin position="18"/>
        <end position="28"/>
    </location>
</feature>
<evidence type="ECO:0000256" key="1">
    <source>
        <dbReference type="SAM" id="MobiDB-lite"/>
    </source>
</evidence>
<accession>A0A7W7F8L5</accession>
<organism evidence="2 3">
    <name type="scientific">Sphingosinicella soli</name>
    <dbReference type="NCBI Taxonomy" id="333708"/>
    <lineage>
        <taxon>Bacteria</taxon>
        <taxon>Pseudomonadati</taxon>
        <taxon>Pseudomonadota</taxon>
        <taxon>Alphaproteobacteria</taxon>
        <taxon>Sphingomonadales</taxon>
        <taxon>Sphingosinicellaceae</taxon>
        <taxon>Sphingosinicella</taxon>
    </lineage>
</organism>
<keyword evidence="3" id="KW-1185">Reference proteome</keyword>
<dbReference type="EMBL" id="JACHNZ010000057">
    <property type="protein sequence ID" value="MBB4633772.1"/>
    <property type="molecule type" value="Genomic_DNA"/>
</dbReference>
<dbReference type="RefSeq" id="WP_184071671.1">
    <property type="nucleotide sequence ID" value="NZ_JACHNZ010000057.1"/>
</dbReference>
<feature type="region of interest" description="Disordered" evidence="1">
    <location>
        <begin position="1"/>
        <end position="34"/>
    </location>
</feature>
<evidence type="ECO:0000313" key="2">
    <source>
        <dbReference type="EMBL" id="MBB4633772.1"/>
    </source>
</evidence>
<proteinExistence type="predicted"/>
<dbReference type="AlphaFoldDB" id="A0A7W7F8L5"/>
<name>A0A7W7F8L5_9SPHN</name>
<comment type="caution">
    <text evidence="2">The sequence shown here is derived from an EMBL/GenBank/DDBJ whole genome shotgun (WGS) entry which is preliminary data.</text>
</comment>
<evidence type="ECO:0000313" key="3">
    <source>
        <dbReference type="Proteomes" id="UP000566324"/>
    </source>
</evidence>
<reference evidence="2 3" key="1">
    <citation type="submission" date="2020-08" db="EMBL/GenBank/DDBJ databases">
        <title>Genomic Encyclopedia of Type Strains, Phase IV (KMG-IV): sequencing the most valuable type-strain genomes for metagenomic binning, comparative biology and taxonomic classification.</title>
        <authorList>
            <person name="Goeker M."/>
        </authorList>
    </citation>
    <scope>NUCLEOTIDE SEQUENCE [LARGE SCALE GENOMIC DNA]</scope>
    <source>
        <strain evidence="2 3">DSM 17328</strain>
    </source>
</reference>
<feature type="compositionally biased region" description="Polar residues" evidence="1">
    <location>
        <begin position="1"/>
        <end position="14"/>
    </location>
</feature>
<sequence length="233" mass="25345">MDQTIQDQSNNSSPKAGKAGRPKGSRNRVSREVKEIALRKGPKMLRLLETLAEKAKDERTQLAAVTEYLNRAYGKPISPTEISGPDGAPVETKDVSKIEVSRRILNMIAEAKEASAGPRPIATDPVGIEARRALAFGLTLAAREAAKHDGEPMPTWHFAPFAREADEKSTIRNVDGGNLKPAQVIPPAAPSYVYEPTPDELAQREFDAHINRASNRAIGVGGSRPNIITQRPR</sequence>
<protein>
    <submittedName>
        <fullName evidence="2">Uncharacterized protein</fullName>
    </submittedName>
</protein>
<dbReference type="Proteomes" id="UP000566324">
    <property type="component" value="Unassembled WGS sequence"/>
</dbReference>
<gene>
    <name evidence="2" type="ORF">GGQ98_003424</name>
</gene>